<keyword evidence="2" id="KW-1185">Reference proteome</keyword>
<proteinExistence type="predicted"/>
<evidence type="ECO:0000313" key="2">
    <source>
        <dbReference type="Proteomes" id="UP001304650"/>
    </source>
</evidence>
<dbReference type="Proteomes" id="UP001304650">
    <property type="component" value="Chromosome"/>
</dbReference>
<dbReference type="EMBL" id="CP130319">
    <property type="protein sequence ID" value="WNR43798.1"/>
    <property type="molecule type" value="Genomic_DNA"/>
</dbReference>
<accession>A0AA96LQ67</accession>
<name>A0AA96LQ67_9BACL</name>
<gene>
    <name evidence="1" type="ORF">MJB10_22275</name>
</gene>
<organism evidence="1 2">
    <name type="scientific">Paenibacillus roseopurpureus</name>
    <dbReference type="NCBI Taxonomy" id="2918901"/>
    <lineage>
        <taxon>Bacteria</taxon>
        <taxon>Bacillati</taxon>
        <taxon>Bacillota</taxon>
        <taxon>Bacilli</taxon>
        <taxon>Bacillales</taxon>
        <taxon>Paenibacillaceae</taxon>
        <taxon>Paenibacillus</taxon>
    </lineage>
</organism>
<reference evidence="1" key="1">
    <citation type="submission" date="2022-02" db="EMBL/GenBank/DDBJ databases">
        <title>Paenibacillus sp. MBLB1832 Whole Genome Shotgun Sequencing.</title>
        <authorList>
            <person name="Hwang C.Y."/>
            <person name="Cho E.-S."/>
            <person name="Seo M.-J."/>
        </authorList>
    </citation>
    <scope>NUCLEOTIDE SEQUENCE</scope>
    <source>
        <strain evidence="1">MBLB1832</strain>
    </source>
</reference>
<protein>
    <submittedName>
        <fullName evidence="1">Glycosyltransferase family 1 protein</fullName>
    </submittedName>
</protein>
<dbReference type="AlphaFoldDB" id="A0AA96LQ67"/>
<evidence type="ECO:0000313" key="1">
    <source>
        <dbReference type="EMBL" id="WNR43798.1"/>
    </source>
</evidence>
<sequence length="340" mass="39860">MKCRLNIAKRKGDGHISQILAGFIMLHEQKLIELDIHQSDEFPFVSIVEATINNDIKVLYDMADGYTFDQERVEAYAARADYYFKRSFNQELHHQYPFASRIHPLGLNYHVTVKNNILDKPLDGSILEKTKWYLKEKIGKNYHQKFYVEHFEDQPKEQTGEPRILFATRTWSEEVDDLSMEETKVIDDRRAQCIRELRNHFGPRFIGGFSQREYARKHYSDCLLDDSKTNRTHFMKLVKESDICLATMGLFGSNGWKLGEYVAASKGIVSERLRYQVPGFKSNDHYLEFTDVEECVKQTIELASNPALLLQMKRNNYNYYHAFLRPDQLILNSFATMQVI</sequence>
<dbReference type="KEGG" id="proo:MJB10_22275"/>
<dbReference type="RefSeq" id="WP_314798616.1">
    <property type="nucleotide sequence ID" value="NZ_CP130319.1"/>
</dbReference>